<evidence type="ECO:0000256" key="2">
    <source>
        <dbReference type="ARBA" id="ARBA00022722"/>
    </source>
</evidence>
<evidence type="ECO:0000313" key="6">
    <source>
        <dbReference type="Proteomes" id="UP000502298"/>
    </source>
</evidence>
<evidence type="ECO:0000256" key="3">
    <source>
        <dbReference type="ARBA" id="ARBA00022801"/>
    </source>
</evidence>
<evidence type="ECO:0000256" key="1">
    <source>
        <dbReference type="ARBA" id="ARBA00001946"/>
    </source>
</evidence>
<proteinExistence type="predicted"/>
<dbReference type="InterPro" id="IPR014883">
    <property type="entry name" value="VRR_NUC"/>
</dbReference>
<dbReference type="AlphaFoldDB" id="A0A6H2ELS6"/>
<keyword evidence="6" id="KW-1185">Reference proteome</keyword>
<dbReference type="KEGG" id="arca:HC352_05570"/>
<dbReference type="RefSeq" id="WP_168917955.1">
    <property type="nucleotide sequence ID" value="NZ_CP050804.1"/>
</dbReference>
<keyword evidence="2" id="KW-0540">Nuclease</keyword>
<dbReference type="Gene3D" id="3.40.1350.10">
    <property type="match status" value="1"/>
</dbReference>
<comment type="cofactor">
    <cofactor evidence="1">
        <name>Mg(2+)</name>
        <dbReference type="ChEBI" id="CHEBI:18420"/>
    </cofactor>
</comment>
<dbReference type="Proteomes" id="UP000502298">
    <property type="component" value="Chromosome"/>
</dbReference>
<dbReference type="EMBL" id="CP050804">
    <property type="protein sequence ID" value="QJC22021.1"/>
    <property type="molecule type" value="Genomic_DNA"/>
</dbReference>
<evidence type="ECO:0000313" key="5">
    <source>
        <dbReference type="EMBL" id="QJC22021.1"/>
    </source>
</evidence>
<feature type="domain" description="VRR-NUC" evidence="4">
    <location>
        <begin position="1"/>
        <end position="81"/>
    </location>
</feature>
<sequence length="93" mass="10328">MNEKHIEKHFKRLIEKHGGLCLKFVSPGTQGVPDRIIITPTGHITFAELKAPGKKPRPAQANMIRKLEKLGATVHIIDSITKAEETAHEILTT</sequence>
<keyword evidence="3" id="KW-0378">Hydrolase</keyword>
<evidence type="ECO:0000259" key="4">
    <source>
        <dbReference type="SMART" id="SM00990"/>
    </source>
</evidence>
<name>A0A6H2ELS6_9ACTO</name>
<dbReference type="InterPro" id="IPR011856">
    <property type="entry name" value="tRNA_endonuc-like_dom_sf"/>
</dbReference>
<gene>
    <name evidence="5" type="ORF">HC352_05570</name>
</gene>
<dbReference type="GO" id="GO:0016788">
    <property type="term" value="F:hydrolase activity, acting on ester bonds"/>
    <property type="evidence" value="ECO:0007669"/>
    <property type="project" value="InterPro"/>
</dbReference>
<dbReference type="SMART" id="SM00990">
    <property type="entry name" value="VRR_NUC"/>
    <property type="match status" value="1"/>
</dbReference>
<dbReference type="GO" id="GO:0003676">
    <property type="term" value="F:nucleic acid binding"/>
    <property type="evidence" value="ECO:0007669"/>
    <property type="project" value="InterPro"/>
</dbReference>
<protein>
    <submittedName>
        <fullName evidence="5">VRR-NUC domain-containing protein</fullName>
    </submittedName>
</protein>
<accession>A0A6H2ELS6</accession>
<reference evidence="5 6" key="1">
    <citation type="submission" date="2020-03" db="EMBL/GenBank/DDBJ databases">
        <title>Complete genome of Arcanobacterium buesumensis sp. nov. strain 2701.</title>
        <authorList>
            <person name="Borowiak M."/>
            <person name="Alssahen M."/>
            <person name="Laemmler C."/>
            <person name="Malorny B."/>
            <person name="Hassan A."/>
            <person name="Prenger-Berninghoff E."/>
            <person name="Ploetz M."/>
            <person name="Abdulmawjood A."/>
        </authorList>
    </citation>
    <scope>NUCLEOTIDE SEQUENCE [LARGE SCALE GENOMIC DNA]</scope>
    <source>
        <strain evidence="5 6">2701</strain>
    </source>
</reference>
<organism evidence="5 6">
    <name type="scientific">Arcanobacterium buesumense</name>
    <dbReference type="NCBI Taxonomy" id="2722751"/>
    <lineage>
        <taxon>Bacteria</taxon>
        <taxon>Bacillati</taxon>
        <taxon>Actinomycetota</taxon>
        <taxon>Actinomycetes</taxon>
        <taxon>Actinomycetales</taxon>
        <taxon>Actinomycetaceae</taxon>
        <taxon>Arcanobacterium</taxon>
    </lineage>
</organism>
<dbReference type="GO" id="GO:0004518">
    <property type="term" value="F:nuclease activity"/>
    <property type="evidence" value="ECO:0007669"/>
    <property type="project" value="UniProtKB-KW"/>
</dbReference>